<gene>
    <name evidence="3" type="ORF">SAMN02194393_01489</name>
</gene>
<dbReference type="OrthoDB" id="9816136at2"/>
<dbReference type="Pfam" id="PF01992">
    <property type="entry name" value="vATP-synt_AC39"/>
    <property type="match status" value="1"/>
</dbReference>
<dbReference type="PANTHER" id="PTHR38682:SF1">
    <property type="entry name" value="V-TYPE ATP SYNTHASE SUBUNIT C"/>
    <property type="match status" value="1"/>
</dbReference>
<reference evidence="4" key="1">
    <citation type="submission" date="2017-02" db="EMBL/GenBank/DDBJ databases">
        <authorList>
            <person name="Varghese N."/>
            <person name="Submissions S."/>
        </authorList>
    </citation>
    <scope>NUCLEOTIDE SEQUENCE [LARGE SCALE GENOMIC DNA]</scope>
    <source>
        <strain evidence="4">M1</strain>
    </source>
</reference>
<dbReference type="InterPro" id="IPR002843">
    <property type="entry name" value="ATPase_V0-cplx_csu/dsu"/>
</dbReference>
<dbReference type="STRING" id="36842.SAMN02194393_01489"/>
<dbReference type="PANTHER" id="PTHR38682">
    <property type="entry name" value="V-TYPE ATP SYNTHASE SUBUNIT C"/>
    <property type="match status" value="1"/>
</dbReference>
<dbReference type="SUPFAM" id="SSF103486">
    <property type="entry name" value="V-type ATP synthase subunit C"/>
    <property type="match status" value="1"/>
</dbReference>
<dbReference type="Gene3D" id="1.10.132.50">
    <property type="entry name" value="ATP synthase (C/AC39) subunit, domain 3"/>
    <property type="match status" value="3"/>
</dbReference>
<organism evidence="3 4">
    <name type="scientific">Maledivibacter halophilus</name>
    <dbReference type="NCBI Taxonomy" id="36842"/>
    <lineage>
        <taxon>Bacteria</taxon>
        <taxon>Bacillati</taxon>
        <taxon>Bacillota</taxon>
        <taxon>Clostridia</taxon>
        <taxon>Peptostreptococcales</taxon>
        <taxon>Caminicellaceae</taxon>
        <taxon>Maledivibacter</taxon>
    </lineage>
</organism>
<accession>A0A1T5JZF4</accession>
<dbReference type="Proteomes" id="UP000190285">
    <property type="component" value="Unassembled WGS sequence"/>
</dbReference>
<evidence type="ECO:0000313" key="3">
    <source>
        <dbReference type="EMBL" id="SKC56746.1"/>
    </source>
</evidence>
<protein>
    <submittedName>
        <fullName evidence="3">V/A-type H+-transporting ATPase subunit C</fullName>
    </submittedName>
</protein>
<dbReference type="AlphaFoldDB" id="A0A1T5JZF4"/>
<keyword evidence="1" id="KW-0813">Transport</keyword>
<evidence type="ECO:0000313" key="4">
    <source>
        <dbReference type="Proteomes" id="UP000190285"/>
    </source>
</evidence>
<sequence>MGSIKKFAAINTKVRTLEGRLLTKNDYSKLISMRSVKDIAIYLKNNTAYREVMEGVDVTSLKVQELELLLKRYIVNQNEKLIHYFTDEYRRLFKIIFIRFEIEDLKLFLRAITRKEKLVDVKELVVYSGVYSTIDYDALSLSKSLEELINNLKGTIYYDVLKFYKNESLEKRLFYMEMSLDRLYFKLLSQRIERLDSKDRKVFGEFLGKNIDLLNLQWIYRGLRFYKLLPEELINYTLHNGYYLNFKRIKELCYTKDEKELIRKMIDSKYGFLFDNKDTLEIYMERRIERYLYFLLLDYKKREKMNIMESVVYRHLLEYEMRDIISIVEAVRYGMDEENIKKFLVRKF</sequence>
<dbReference type="InterPro" id="IPR044911">
    <property type="entry name" value="V-type_ATPase_csu/dsu_dom_3"/>
</dbReference>
<dbReference type="InterPro" id="IPR036079">
    <property type="entry name" value="ATPase_csu/dsu_sf"/>
</dbReference>
<name>A0A1T5JZF4_9FIRM</name>
<evidence type="ECO:0000256" key="2">
    <source>
        <dbReference type="ARBA" id="ARBA00023065"/>
    </source>
</evidence>
<proteinExistence type="predicted"/>
<dbReference type="RefSeq" id="WP_079490528.1">
    <property type="nucleotide sequence ID" value="NZ_FUZT01000003.1"/>
</dbReference>
<evidence type="ECO:0000256" key="1">
    <source>
        <dbReference type="ARBA" id="ARBA00022448"/>
    </source>
</evidence>
<dbReference type="EMBL" id="FUZT01000003">
    <property type="protein sequence ID" value="SKC56746.1"/>
    <property type="molecule type" value="Genomic_DNA"/>
</dbReference>
<keyword evidence="2" id="KW-0406">Ion transport</keyword>
<dbReference type="GO" id="GO:0046961">
    <property type="term" value="F:proton-transporting ATPase activity, rotational mechanism"/>
    <property type="evidence" value="ECO:0007669"/>
    <property type="project" value="InterPro"/>
</dbReference>
<dbReference type="InterPro" id="IPR050873">
    <property type="entry name" value="V-ATPase_V0D/AC39_subunit"/>
</dbReference>
<keyword evidence="4" id="KW-1185">Reference proteome</keyword>